<dbReference type="PANTHER" id="PTHR47894:SF1">
    <property type="entry name" value="HTH-TYPE TRANSCRIPTIONAL REGULATOR VQSM"/>
    <property type="match status" value="1"/>
</dbReference>
<dbReference type="InterPro" id="IPR032687">
    <property type="entry name" value="AraC-type_N"/>
</dbReference>
<evidence type="ECO:0000256" key="2">
    <source>
        <dbReference type="ARBA" id="ARBA00023125"/>
    </source>
</evidence>
<dbReference type="PROSITE" id="PS01124">
    <property type="entry name" value="HTH_ARAC_FAMILY_2"/>
    <property type="match status" value="1"/>
</dbReference>
<organism evidence="5 6">
    <name type="scientific">Roseovarius nubinhibens</name>
    <dbReference type="NCBI Taxonomy" id="314263"/>
    <lineage>
        <taxon>Bacteria</taxon>
        <taxon>Pseudomonadati</taxon>
        <taxon>Pseudomonadota</taxon>
        <taxon>Alphaproteobacteria</taxon>
        <taxon>Rhodobacterales</taxon>
        <taxon>Roseobacteraceae</taxon>
        <taxon>Roseovarius</taxon>
    </lineage>
</organism>
<dbReference type="GO" id="GO:0005829">
    <property type="term" value="C:cytosol"/>
    <property type="evidence" value="ECO:0007669"/>
    <property type="project" value="TreeGrafter"/>
</dbReference>
<feature type="domain" description="HTH araC/xylS-type" evidence="4">
    <location>
        <begin position="245"/>
        <end position="343"/>
    </location>
</feature>
<accession>A0A348WAA3</accession>
<dbReference type="GO" id="GO:0000976">
    <property type="term" value="F:transcription cis-regulatory region binding"/>
    <property type="evidence" value="ECO:0007669"/>
    <property type="project" value="TreeGrafter"/>
</dbReference>
<keyword evidence="1" id="KW-0805">Transcription regulation</keyword>
<dbReference type="SUPFAM" id="SSF46689">
    <property type="entry name" value="Homeodomain-like"/>
    <property type="match status" value="1"/>
</dbReference>
<dbReference type="EMBL" id="DMVW01000059">
    <property type="protein sequence ID" value="HAR51465.1"/>
    <property type="molecule type" value="Genomic_DNA"/>
</dbReference>
<dbReference type="PROSITE" id="PS00041">
    <property type="entry name" value="HTH_ARAC_FAMILY_1"/>
    <property type="match status" value="1"/>
</dbReference>
<dbReference type="InterPro" id="IPR009057">
    <property type="entry name" value="Homeodomain-like_sf"/>
</dbReference>
<comment type="caution">
    <text evidence="5">The sequence shown here is derived from an EMBL/GenBank/DDBJ whole genome shotgun (WGS) entry which is preliminary data.</text>
</comment>
<keyword evidence="2" id="KW-0238">DNA-binding</keyword>
<dbReference type="InterPro" id="IPR018062">
    <property type="entry name" value="HTH_AraC-typ_CS"/>
</dbReference>
<dbReference type="InterPro" id="IPR018060">
    <property type="entry name" value="HTH_AraC"/>
</dbReference>
<evidence type="ECO:0000313" key="5">
    <source>
        <dbReference type="EMBL" id="HAR51465.1"/>
    </source>
</evidence>
<evidence type="ECO:0000259" key="4">
    <source>
        <dbReference type="PROSITE" id="PS01124"/>
    </source>
</evidence>
<dbReference type="SMART" id="SM00342">
    <property type="entry name" value="HTH_ARAC"/>
    <property type="match status" value="1"/>
</dbReference>
<dbReference type="Pfam" id="PF12833">
    <property type="entry name" value="HTH_18"/>
    <property type="match status" value="1"/>
</dbReference>
<evidence type="ECO:0000256" key="3">
    <source>
        <dbReference type="ARBA" id="ARBA00023163"/>
    </source>
</evidence>
<reference evidence="5 6" key="1">
    <citation type="journal article" date="2018" name="Nat. Biotechnol.">
        <title>A standardized bacterial taxonomy based on genome phylogeny substantially revises the tree of life.</title>
        <authorList>
            <person name="Parks D.H."/>
            <person name="Chuvochina M."/>
            <person name="Waite D.W."/>
            <person name="Rinke C."/>
            <person name="Skarshewski A."/>
            <person name="Chaumeil P.A."/>
            <person name="Hugenholtz P."/>
        </authorList>
    </citation>
    <scope>NUCLEOTIDE SEQUENCE [LARGE SCALE GENOMIC DNA]</scope>
    <source>
        <strain evidence="5">UBA9169</strain>
    </source>
</reference>
<evidence type="ECO:0000256" key="1">
    <source>
        <dbReference type="ARBA" id="ARBA00023015"/>
    </source>
</evidence>
<dbReference type="AlphaFoldDB" id="A0A348WAA3"/>
<sequence>MANNDISVPFCDRKCHDAGMSDLNAPVSPVFIDEAFDCARRAGLDAVPIARQIAPDGRMTLAQYGAFWFALAQAMQDEMLGMTAHPMRPGSFALLCHAIRGAPSLGKALERALWALDVMVGAPRGKVSVRNAQACITFADDGPPASAFAYRTLLIVLWGPLSWLARRRLPLVQVAFRCAAPEGAAAYSRLFGTQVQFDAPETQLVIDAAHLTLPVTRSEAALKRYLKQAPGNLLVGYRGMDDVTGQVRALLSRTSPQDWPDFDRLARQFRMSPSTLRRQFKDQGASFRQLTSELRATRARDLLAKTDIPVAEVADLMGYAEPSAFFRAFREWTGCSPAQYRNRQRQI</sequence>
<name>A0A348WAA3_9RHOB</name>
<keyword evidence="3" id="KW-0804">Transcription</keyword>
<dbReference type="Gene3D" id="1.10.10.60">
    <property type="entry name" value="Homeodomain-like"/>
    <property type="match status" value="1"/>
</dbReference>
<evidence type="ECO:0000313" key="6">
    <source>
        <dbReference type="Proteomes" id="UP000264719"/>
    </source>
</evidence>
<dbReference type="PANTHER" id="PTHR47894">
    <property type="entry name" value="HTH-TYPE TRANSCRIPTIONAL REGULATOR GADX"/>
    <property type="match status" value="1"/>
</dbReference>
<dbReference type="InterPro" id="IPR020449">
    <property type="entry name" value="Tscrpt_reg_AraC-type_HTH"/>
</dbReference>
<dbReference type="Pfam" id="PF12625">
    <property type="entry name" value="Arabinose_bd"/>
    <property type="match status" value="1"/>
</dbReference>
<protein>
    <submittedName>
        <fullName evidence="5">AraC family transcriptional regulator</fullName>
    </submittedName>
</protein>
<proteinExistence type="predicted"/>
<dbReference type="GO" id="GO:0003700">
    <property type="term" value="F:DNA-binding transcription factor activity"/>
    <property type="evidence" value="ECO:0007669"/>
    <property type="project" value="InterPro"/>
</dbReference>
<dbReference type="PRINTS" id="PR00032">
    <property type="entry name" value="HTHARAC"/>
</dbReference>
<dbReference type="Proteomes" id="UP000264719">
    <property type="component" value="Unassembled WGS sequence"/>
</dbReference>
<gene>
    <name evidence="5" type="ORF">DCS45_06240</name>
</gene>